<proteinExistence type="predicted"/>
<evidence type="ECO:0000313" key="1">
    <source>
        <dbReference type="Proteomes" id="UP000790787"/>
    </source>
</evidence>
<dbReference type="RefSeq" id="XP_075080679.1">
    <property type="nucleotide sequence ID" value="XM_075224578.1"/>
</dbReference>
<protein>
    <submittedName>
        <fullName evidence="2">Uncharacterized protein LOC142166151</fullName>
    </submittedName>
</protein>
<reference evidence="2" key="2">
    <citation type="submission" date="2025-08" db="UniProtKB">
        <authorList>
            <consortium name="RefSeq"/>
        </authorList>
    </citation>
    <scope>IDENTIFICATION</scope>
    <source>
        <tissue evidence="2">Leaf</tissue>
    </source>
</reference>
<name>A0AC58S726_TOBAC</name>
<keyword evidence="1" id="KW-1185">Reference proteome</keyword>
<dbReference type="Proteomes" id="UP000790787">
    <property type="component" value="Chromosome 11"/>
</dbReference>
<organism evidence="1 2">
    <name type="scientific">Nicotiana tabacum</name>
    <name type="common">Common tobacco</name>
    <dbReference type="NCBI Taxonomy" id="4097"/>
    <lineage>
        <taxon>Eukaryota</taxon>
        <taxon>Viridiplantae</taxon>
        <taxon>Streptophyta</taxon>
        <taxon>Embryophyta</taxon>
        <taxon>Tracheophyta</taxon>
        <taxon>Spermatophyta</taxon>
        <taxon>Magnoliopsida</taxon>
        <taxon>eudicotyledons</taxon>
        <taxon>Gunneridae</taxon>
        <taxon>Pentapetalae</taxon>
        <taxon>asterids</taxon>
        <taxon>lamiids</taxon>
        <taxon>Solanales</taxon>
        <taxon>Solanaceae</taxon>
        <taxon>Nicotianoideae</taxon>
        <taxon>Nicotianeae</taxon>
        <taxon>Nicotiana</taxon>
    </lineage>
</organism>
<accession>A0AC58S726</accession>
<sequence>MTGFSSSTTTDTMLSTSSSKEIADLAASIADLTTAFAGQQKLLLDLMSRVADSSYSQAVSTEAPTGIPTVPSMQYKPTSMEMPRFSGANPEGWVFDAERYFDFYHISEDHKLSLASFYLDGEAREWYRWLFRNKQLSDWPRFALKVMSRFQKRSLLAPKGHLSKLRQTSTIAEFQARFESIANETNDIPESLLVHVFTSGLRADIQMAVLAHKPKTLDEVFDLAHTHEQRIVFERERSLQPVFPRSPPLLPTPTFSPQSNSRTRLLLKRLSPVEIQQRREQGLCFHCDEKYSAGHKCKAPPQLLLLKHEVLEQEPLPDVTMTDEILAEELQNLEAMHHSAISYHAMAGGTTTSTLRFIGYIQNSPVQVMLDNGIEPIPPFSVMVGSGQRLQCAGLFLQVPLSIQGCLLTMDFFVLPMHGFDFVLDAIDTYYHLELIGTSLPKSPDPPLALSTLFESFEDIFTKPHGLPPTRPQDHAIHLTPAVGSVNVKPCRYPYFQKQVMEKLVEEMLAEGIIRPSISPFSSPVLLVRKKDGSWHFCVDYRALNAITIRDRFPIPTVDELFDELHGARYYRRFIHNYVMIASPLTDLLRHDSYSWTPLAQTTFETLKNCLSSTPVLALPDFTQPFQVETDASGTGIAAILSQRGHPVAYFSQKLCPRMQQASTYVREMLAITQAVSKWRQYLLKRCFTIITDQQALRNLTNQQMKDLHHHPAGLLQPLPIPEQVFEEIAMDFVTCLPASRGKTTIMTVVDILSKYSHFIPLPATFTALTIAEAFVAYIIKLHGPPKSIVTNRDPHFLHVFWQELNRLQGTSLAMSTAYHPQTDGQSEALNKYVEQYLRCYVVDSPKDWHKLDRKYFGPFKVLRHIGLVAYKLDLLEAASIHPVFHILMLKKCAGTPEQQITPLHLKDSSSAPTGANLVDKVHFLDGDNVMNIEIAENAHAPDQVSSLISNPQVTENVRRSTRVKKHPTKLTEFVWQQSAGTYEVANSLYSQAVATKAPTGIPTVPSMRHKPASVEMPRFSGANPEGWVFDAERSPPLLPIPTFSPQSNSRTRLPLKRLSPVEIQRRREQGLCFHCDEKYSAGHKCKALPQLLLLEHEVLEQDPLPDVTMTDEILADELQNLEVMHHSAISYH</sequence>
<evidence type="ECO:0000313" key="2">
    <source>
        <dbReference type="RefSeq" id="XP_075080679.1"/>
    </source>
</evidence>
<gene>
    <name evidence="2" type="primary">LOC142166151</name>
</gene>
<reference evidence="1" key="1">
    <citation type="journal article" date="2014" name="Nat. Commun.">
        <title>The tobacco genome sequence and its comparison with those of tomato and potato.</title>
        <authorList>
            <person name="Sierro N."/>
            <person name="Battey J.N."/>
            <person name="Ouadi S."/>
            <person name="Bakaher N."/>
            <person name="Bovet L."/>
            <person name="Willig A."/>
            <person name="Goepfert S."/>
            <person name="Peitsch M.C."/>
            <person name="Ivanov N.V."/>
        </authorList>
    </citation>
    <scope>NUCLEOTIDE SEQUENCE [LARGE SCALE GENOMIC DNA]</scope>
</reference>